<evidence type="ECO:0000256" key="3">
    <source>
        <dbReference type="SAM" id="MobiDB-lite"/>
    </source>
</evidence>
<feature type="domain" description="Interferon-related developmental regulator C-terminal" evidence="4">
    <location>
        <begin position="375"/>
        <end position="424"/>
    </location>
</feature>
<evidence type="ECO:0000256" key="2">
    <source>
        <dbReference type="SAM" id="Coils"/>
    </source>
</evidence>
<dbReference type="Gene3D" id="1.25.10.10">
    <property type="entry name" value="Leucine-rich Repeat Variant"/>
    <property type="match status" value="1"/>
</dbReference>
<evidence type="ECO:0000259" key="4">
    <source>
        <dbReference type="Pfam" id="PF04836"/>
    </source>
</evidence>
<feature type="coiled-coil region" evidence="2">
    <location>
        <begin position="292"/>
        <end position="319"/>
    </location>
</feature>
<dbReference type="PANTHER" id="PTHR12354:SF1">
    <property type="entry name" value="INTERFERON-RELATED DEVELOPMENTAL REGULATOR 1"/>
    <property type="match status" value="1"/>
</dbReference>
<keyword evidence="2" id="KW-0175">Coiled coil</keyword>
<accession>A0A7J7JF36</accession>
<sequence>MPKKTRKRGRVEAEGAGPPLASDHMDDAMSTASVGSLSSEQSLDTFAETGDDAVDESSAQEVFEEKLNDAIEGLLEKSLKGRTNSIRSVISAMRKRVLTGFLIDRHVTVTDALERSLKRGKGEEQAISASALMLLSVQLGLTEEGEALFNSIKPLLLSLLLDPSASVAARTQCAEAVGLCGFICANDIHVVAELMSTLESIFVKSYLKGDKTSPVFSPQTCALHRAALDSWSLLLSIATTSSVKSLVDMHLHRLPELLENSDLEVRIAGGEAISLLYELARELDEDFEGPAMDSLCEKLKQMSTDNSKHQNKKDRKQQRSSFRDILHYIEDASFRDFECKFGNESVYIDSWARKRQYDSLCSSLGSGMNSHLKGNVLLRDIFGLGAPIPAGAVSDKLSKNDRRLYNQAVFKARTQIRQKLRDKRMAKLSG</sequence>
<evidence type="ECO:0000259" key="5">
    <source>
        <dbReference type="Pfam" id="PF05004"/>
    </source>
</evidence>
<protein>
    <submittedName>
        <fullName evidence="6">IFRD1</fullName>
    </submittedName>
</protein>
<dbReference type="InterPro" id="IPR007701">
    <property type="entry name" value="Interferon-rel_develop_reg_N"/>
</dbReference>
<keyword evidence="7" id="KW-1185">Reference proteome</keyword>
<feature type="domain" description="Interferon-related developmental regulator N-terminal" evidence="5">
    <location>
        <begin position="36"/>
        <end position="330"/>
    </location>
</feature>
<feature type="compositionally biased region" description="Polar residues" evidence="3">
    <location>
        <begin position="30"/>
        <end position="44"/>
    </location>
</feature>
<dbReference type="AlphaFoldDB" id="A0A7J7JF36"/>
<dbReference type="OrthoDB" id="18978at2759"/>
<proteinExistence type="inferred from homology"/>
<dbReference type="Proteomes" id="UP000593567">
    <property type="component" value="Unassembled WGS sequence"/>
</dbReference>
<organism evidence="6 7">
    <name type="scientific">Bugula neritina</name>
    <name type="common">Brown bryozoan</name>
    <name type="synonym">Sertularia neritina</name>
    <dbReference type="NCBI Taxonomy" id="10212"/>
    <lineage>
        <taxon>Eukaryota</taxon>
        <taxon>Metazoa</taxon>
        <taxon>Spiralia</taxon>
        <taxon>Lophotrochozoa</taxon>
        <taxon>Bryozoa</taxon>
        <taxon>Gymnolaemata</taxon>
        <taxon>Cheilostomatida</taxon>
        <taxon>Flustrina</taxon>
        <taxon>Buguloidea</taxon>
        <taxon>Bugulidae</taxon>
        <taxon>Bugula</taxon>
    </lineage>
</organism>
<evidence type="ECO:0000256" key="1">
    <source>
        <dbReference type="ARBA" id="ARBA00008828"/>
    </source>
</evidence>
<reference evidence="6" key="1">
    <citation type="submission" date="2020-06" db="EMBL/GenBank/DDBJ databases">
        <title>Draft genome of Bugula neritina, a colonial animal packing powerful symbionts and potential medicines.</title>
        <authorList>
            <person name="Rayko M."/>
        </authorList>
    </citation>
    <scope>NUCLEOTIDE SEQUENCE [LARGE SCALE GENOMIC DNA]</scope>
    <source>
        <strain evidence="6">Kwan_BN1</strain>
    </source>
</reference>
<dbReference type="InterPro" id="IPR016024">
    <property type="entry name" value="ARM-type_fold"/>
</dbReference>
<evidence type="ECO:0000313" key="6">
    <source>
        <dbReference type="EMBL" id="KAF6024932.1"/>
    </source>
</evidence>
<gene>
    <name evidence="6" type="ORF">EB796_016769</name>
</gene>
<evidence type="ECO:0000313" key="7">
    <source>
        <dbReference type="Proteomes" id="UP000593567"/>
    </source>
</evidence>
<dbReference type="PANTHER" id="PTHR12354">
    <property type="entry name" value="INTERFERON-RELATED DEVELOPMENTAL REGULATOR"/>
    <property type="match status" value="1"/>
</dbReference>
<dbReference type="InterPro" id="IPR011989">
    <property type="entry name" value="ARM-like"/>
</dbReference>
<feature type="region of interest" description="Disordered" evidence="3">
    <location>
        <begin position="1"/>
        <end position="59"/>
    </location>
</feature>
<dbReference type="InterPro" id="IPR039777">
    <property type="entry name" value="IFRD"/>
</dbReference>
<comment type="similarity">
    <text evidence="1">Belongs to the IFRD family.</text>
</comment>
<dbReference type="Pfam" id="PF05004">
    <property type="entry name" value="IFRD"/>
    <property type="match status" value="1"/>
</dbReference>
<comment type="caution">
    <text evidence="6">The sequence shown here is derived from an EMBL/GenBank/DDBJ whole genome shotgun (WGS) entry which is preliminary data.</text>
</comment>
<dbReference type="EMBL" id="VXIV02002513">
    <property type="protein sequence ID" value="KAF6024932.1"/>
    <property type="molecule type" value="Genomic_DNA"/>
</dbReference>
<dbReference type="SUPFAM" id="SSF48371">
    <property type="entry name" value="ARM repeat"/>
    <property type="match status" value="1"/>
</dbReference>
<dbReference type="InterPro" id="IPR006921">
    <property type="entry name" value="Interferon-rel_develop_reg_C"/>
</dbReference>
<dbReference type="Pfam" id="PF04836">
    <property type="entry name" value="IFRD_C"/>
    <property type="match status" value="1"/>
</dbReference>
<name>A0A7J7JF36_BUGNE</name>